<proteinExistence type="predicted"/>
<keyword evidence="2" id="KW-1185">Reference proteome</keyword>
<reference evidence="1 2" key="1">
    <citation type="submission" date="2019-05" db="EMBL/GenBank/DDBJ databases">
        <title>Another draft genome of Portunus trituberculatus and its Hox gene families provides insights of decapod evolution.</title>
        <authorList>
            <person name="Jeong J.-H."/>
            <person name="Song I."/>
            <person name="Kim S."/>
            <person name="Choi T."/>
            <person name="Kim D."/>
            <person name="Ryu S."/>
            <person name="Kim W."/>
        </authorList>
    </citation>
    <scope>NUCLEOTIDE SEQUENCE [LARGE SCALE GENOMIC DNA]</scope>
    <source>
        <tissue evidence="1">Muscle</tissue>
    </source>
</reference>
<evidence type="ECO:0000313" key="1">
    <source>
        <dbReference type="EMBL" id="MPC75018.1"/>
    </source>
</evidence>
<dbReference type="EMBL" id="VSRR010040190">
    <property type="protein sequence ID" value="MPC75018.1"/>
    <property type="molecule type" value="Genomic_DNA"/>
</dbReference>
<name>A0A5B7I234_PORTR</name>
<protein>
    <submittedName>
        <fullName evidence="1">Uncharacterized protein</fullName>
    </submittedName>
</protein>
<evidence type="ECO:0000313" key="2">
    <source>
        <dbReference type="Proteomes" id="UP000324222"/>
    </source>
</evidence>
<dbReference type="Proteomes" id="UP000324222">
    <property type="component" value="Unassembled WGS sequence"/>
</dbReference>
<gene>
    <name evidence="1" type="ORF">E2C01_069401</name>
</gene>
<sequence length="169" mass="18673">MAEGDSHCVVRHVTAKFDFKSPSVHAVVRGHPTAKSEFLQLLVKVVFLEPSGSTSSRDPSAWLSFSLRFLLPTTEPSAPFNSVFSLSTRLVRCRPGAGLSSHRFSSRCVTLLPATDTSLVVLTPAGTRDRALEGVDTSSSRDEDCREWRRIMSSISRWDFSTISLKDDQ</sequence>
<comment type="caution">
    <text evidence="1">The sequence shown here is derived from an EMBL/GenBank/DDBJ whole genome shotgun (WGS) entry which is preliminary data.</text>
</comment>
<organism evidence="1 2">
    <name type="scientific">Portunus trituberculatus</name>
    <name type="common">Swimming crab</name>
    <name type="synonym">Neptunus trituberculatus</name>
    <dbReference type="NCBI Taxonomy" id="210409"/>
    <lineage>
        <taxon>Eukaryota</taxon>
        <taxon>Metazoa</taxon>
        <taxon>Ecdysozoa</taxon>
        <taxon>Arthropoda</taxon>
        <taxon>Crustacea</taxon>
        <taxon>Multicrustacea</taxon>
        <taxon>Malacostraca</taxon>
        <taxon>Eumalacostraca</taxon>
        <taxon>Eucarida</taxon>
        <taxon>Decapoda</taxon>
        <taxon>Pleocyemata</taxon>
        <taxon>Brachyura</taxon>
        <taxon>Eubrachyura</taxon>
        <taxon>Portunoidea</taxon>
        <taxon>Portunidae</taxon>
        <taxon>Portuninae</taxon>
        <taxon>Portunus</taxon>
    </lineage>
</organism>
<dbReference type="AlphaFoldDB" id="A0A5B7I234"/>
<accession>A0A5B7I234</accession>